<dbReference type="Gene3D" id="2.60.40.10">
    <property type="entry name" value="Immunoglobulins"/>
    <property type="match status" value="1"/>
</dbReference>
<dbReference type="InterPro" id="IPR005085">
    <property type="entry name" value="CBM25"/>
</dbReference>
<protein>
    <recommendedName>
        <fullName evidence="2">Carbohydrate binding module family 25 domain-containing protein</fullName>
    </recommendedName>
</protein>
<accession>A0A832HYW7</accession>
<dbReference type="InterPro" id="IPR013783">
    <property type="entry name" value="Ig-like_fold"/>
</dbReference>
<name>A0A832HYW7_UNCEI</name>
<gene>
    <name evidence="3" type="ORF">ENR23_01000</name>
</gene>
<comment type="caution">
    <text evidence="3">The sequence shown here is derived from an EMBL/GenBank/DDBJ whole genome shotgun (WGS) entry which is preliminary data.</text>
</comment>
<evidence type="ECO:0000313" key="3">
    <source>
        <dbReference type="EMBL" id="HGZ41999.1"/>
    </source>
</evidence>
<sequence length="1067" mass="113896">MNAHFTRPHLARAARAARALEPLAPPAALLALAALLSFAHAPFATAGPIHTSYLWHMHQPIYWPDLSGWNGKAYEFAHETIQTGHSLNDEFSIFNSDDRVRDYQDYPKLALERVLDLPDAGAQVSFAGALIQNVKSLADAGWNGGRYAPAWYAPYRQAMGWTTSGGRRRLEPVLVAFHHSINPLVDDAVFRRMLQTQKAIHPVAWGAQPVSVGFFPAEMCFSERLIPTLVAEGVQWSIVPDVHIARATENYPYAANQDNCDPPNRADQLNPAQPYFHAQTISRGVTTKIPVPYGFQPRYAQHVDPHTGQVHRLIVVPAANAMGWNEGYAPYGTGEIDAIAARNDPAKPMLILFAHDGDNAWAGGNTYYESNVTDFCHDAAAAGYRPSTIAEYLADYPPDPDDVVKVEDGGWVNADGDFGSPQFINWNWPLVNASGAFDIPGGWAEDERNWAVLTAAVNHVLTAEQMSGQTPDAARIADPTQPGATSLEQAWHFLLAGHESGYMYYGASLDMEIKPTLAANRAVQFAQPLLGGTDLTAPTVWIPQRLPWNPGGKGGGALWGYPGGAGADMTRDFWVWTFVHDVSGVDTVVLRYRLDLDGVNPLASIQNDTYAGGPEVGPWQTLPMTRRAFPAGDVFNLPEIDFTVMPSHIAEQWSAHVTGLDSVLVDYYVEATDVHGNVRRSPIQHVWVGSGGAAPGGPVVTWAPPAPVAGDTVRITYDAGPGTLPDAVAQVRIHVGHSGWTQILNPDPAMTREATTTRWSYTYAIPPAATSVDVAFNDGAGTWDNNGGADWHIPVSGGTPPPHVVDGALDPGLSPVASCGGLDLYAEHDGRWLYLAVPAVGATSGRDHFVFVARDSGALRAAPWAKAGQAATWDLHLGNEDSNNWHGWFDAAGALVTSGLQSAAGAWLEGLVDLEAAFGTAPQRVRVAFGAWSSPDGGALLAQVPCGDADGALEAAEHVVVAASGTVDAPERAAPRGSAPRLSLRSGNPTTGEVRLTLDPAGAGRVRVELSDLAGRRVATLHDGEASGALALRADLRALGGPLPAGVYFLRATTPAGAVARRVVLLP</sequence>
<dbReference type="Gene3D" id="3.20.110.10">
    <property type="entry name" value="Glycoside hydrolase 38, N terminal domain"/>
    <property type="match status" value="1"/>
</dbReference>
<feature type="region of interest" description="Disordered" evidence="1">
    <location>
        <begin position="971"/>
        <end position="992"/>
    </location>
</feature>
<dbReference type="InterPro" id="IPR027291">
    <property type="entry name" value="Glyco_hydro_38_N_sf"/>
</dbReference>
<reference evidence="3" key="1">
    <citation type="journal article" date="2020" name="mSystems">
        <title>Genome- and Community-Level Interaction Insights into Carbon Utilization and Element Cycling Functions of Hydrothermarchaeota in Hydrothermal Sediment.</title>
        <authorList>
            <person name="Zhou Z."/>
            <person name="Liu Y."/>
            <person name="Xu W."/>
            <person name="Pan J."/>
            <person name="Luo Z.H."/>
            <person name="Li M."/>
        </authorList>
    </citation>
    <scope>NUCLEOTIDE SEQUENCE [LARGE SCALE GENOMIC DNA]</scope>
    <source>
        <strain evidence="3">SpSt-381</strain>
    </source>
</reference>
<feature type="domain" description="Carbohydrate binding module family 25" evidence="2">
    <location>
        <begin position="710"/>
        <end position="796"/>
    </location>
</feature>
<dbReference type="SUPFAM" id="SSF88713">
    <property type="entry name" value="Glycoside hydrolase/deacetylase"/>
    <property type="match status" value="1"/>
</dbReference>
<evidence type="ECO:0000256" key="1">
    <source>
        <dbReference type="SAM" id="MobiDB-lite"/>
    </source>
</evidence>
<dbReference type="GO" id="GO:2001070">
    <property type="term" value="F:starch binding"/>
    <property type="evidence" value="ECO:0007669"/>
    <property type="project" value="InterPro"/>
</dbReference>
<dbReference type="SMART" id="SM01066">
    <property type="entry name" value="CBM_25"/>
    <property type="match status" value="1"/>
</dbReference>
<dbReference type="EMBL" id="DSQF01000002">
    <property type="protein sequence ID" value="HGZ41999.1"/>
    <property type="molecule type" value="Genomic_DNA"/>
</dbReference>
<dbReference type="InterPro" id="IPR011330">
    <property type="entry name" value="Glyco_hydro/deAcase_b/a-brl"/>
</dbReference>
<dbReference type="GO" id="GO:0005975">
    <property type="term" value="P:carbohydrate metabolic process"/>
    <property type="evidence" value="ECO:0007669"/>
    <property type="project" value="InterPro"/>
</dbReference>
<organism evidence="3">
    <name type="scientific">Eiseniibacteriota bacterium</name>
    <dbReference type="NCBI Taxonomy" id="2212470"/>
    <lineage>
        <taxon>Bacteria</taxon>
        <taxon>Candidatus Eiseniibacteriota</taxon>
    </lineage>
</organism>
<evidence type="ECO:0000259" key="2">
    <source>
        <dbReference type="SMART" id="SM01066"/>
    </source>
</evidence>
<proteinExistence type="predicted"/>
<dbReference type="AlphaFoldDB" id="A0A832HYW7"/>